<keyword evidence="3" id="KW-1185">Reference proteome</keyword>
<name>A0A0D8XMR3_DICVI</name>
<reference evidence="2 3" key="1">
    <citation type="submission" date="2013-11" db="EMBL/GenBank/DDBJ databases">
        <title>Draft genome of the bovine lungworm Dictyocaulus viviparus.</title>
        <authorList>
            <person name="Mitreva M."/>
        </authorList>
    </citation>
    <scope>NUCLEOTIDE SEQUENCE [LARGE SCALE GENOMIC DNA]</scope>
    <source>
        <strain evidence="2 3">HannoverDv2000</strain>
    </source>
</reference>
<feature type="signal peptide" evidence="1">
    <location>
        <begin position="1"/>
        <end position="19"/>
    </location>
</feature>
<dbReference type="Proteomes" id="UP000053766">
    <property type="component" value="Unassembled WGS sequence"/>
</dbReference>
<accession>A0A0D8XMR3</accession>
<evidence type="ECO:0000313" key="2">
    <source>
        <dbReference type="EMBL" id="KJH45037.1"/>
    </source>
</evidence>
<protein>
    <submittedName>
        <fullName evidence="2">Uncharacterized protein</fullName>
    </submittedName>
</protein>
<dbReference type="OrthoDB" id="5813557at2759"/>
<organism evidence="2 3">
    <name type="scientific">Dictyocaulus viviparus</name>
    <name type="common">Bovine lungworm</name>
    <dbReference type="NCBI Taxonomy" id="29172"/>
    <lineage>
        <taxon>Eukaryota</taxon>
        <taxon>Metazoa</taxon>
        <taxon>Ecdysozoa</taxon>
        <taxon>Nematoda</taxon>
        <taxon>Chromadorea</taxon>
        <taxon>Rhabditida</taxon>
        <taxon>Rhabditina</taxon>
        <taxon>Rhabditomorpha</taxon>
        <taxon>Strongyloidea</taxon>
        <taxon>Metastrongylidae</taxon>
        <taxon>Dictyocaulus</taxon>
    </lineage>
</organism>
<reference evidence="3" key="2">
    <citation type="journal article" date="2016" name="Sci. Rep.">
        <title>Dictyocaulus viviparus genome, variome and transcriptome elucidate lungworm biology and support future intervention.</title>
        <authorList>
            <person name="McNulty S.N."/>
            <person name="Strube C."/>
            <person name="Rosa B.A."/>
            <person name="Martin J.C."/>
            <person name="Tyagi R."/>
            <person name="Choi Y.J."/>
            <person name="Wang Q."/>
            <person name="Hallsworth Pepin K."/>
            <person name="Zhang X."/>
            <person name="Ozersky P."/>
            <person name="Wilson R.K."/>
            <person name="Sternberg P.W."/>
            <person name="Gasser R.B."/>
            <person name="Mitreva M."/>
        </authorList>
    </citation>
    <scope>NUCLEOTIDE SEQUENCE [LARGE SCALE GENOMIC DNA]</scope>
    <source>
        <strain evidence="3">HannoverDv2000</strain>
    </source>
</reference>
<dbReference type="EMBL" id="KN716432">
    <property type="protein sequence ID" value="KJH45037.1"/>
    <property type="molecule type" value="Genomic_DNA"/>
</dbReference>
<dbReference type="AlphaFoldDB" id="A0A0D8XMR3"/>
<evidence type="ECO:0000256" key="1">
    <source>
        <dbReference type="SAM" id="SignalP"/>
    </source>
</evidence>
<proteinExistence type="predicted"/>
<gene>
    <name evidence="2" type="ORF">DICVIV_08935</name>
</gene>
<sequence>MSCRIIVALFLAVIATTHAGFFDDVSGKATEVGNFFTKQFNNVKDLFAGNQSELEKNVDRVKGLLMEIKEKMKMLEPMANDAQKKTLSQIGNYLDEVTQFGDKYRFSSYHLSYIDSWYDCFDQLINYIVTKGLLII</sequence>
<feature type="chain" id="PRO_5002335782" evidence="1">
    <location>
        <begin position="20"/>
        <end position="136"/>
    </location>
</feature>
<keyword evidence="1" id="KW-0732">Signal</keyword>
<evidence type="ECO:0000313" key="3">
    <source>
        <dbReference type="Proteomes" id="UP000053766"/>
    </source>
</evidence>